<accession>A0A843X179</accession>
<keyword evidence="14" id="KW-1185">Reference proteome</keyword>
<dbReference type="Proteomes" id="UP000652761">
    <property type="component" value="Unassembled WGS sequence"/>
</dbReference>
<proteinExistence type="inferred from homology"/>
<dbReference type="SUPFAM" id="SSF49503">
    <property type="entry name" value="Cupredoxins"/>
    <property type="match status" value="1"/>
</dbReference>
<evidence type="ECO:0000256" key="7">
    <source>
        <dbReference type="ARBA" id="ARBA00023288"/>
    </source>
</evidence>
<dbReference type="InterPro" id="IPR003245">
    <property type="entry name" value="Phytocyanin_dom"/>
</dbReference>
<keyword evidence="2" id="KW-0336">GPI-anchor</keyword>
<keyword evidence="4 11" id="KW-0472">Membrane</keyword>
<evidence type="ECO:0000256" key="1">
    <source>
        <dbReference type="ARBA" id="ARBA00004589"/>
    </source>
</evidence>
<evidence type="ECO:0000256" key="11">
    <source>
        <dbReference type="SAM" id="Phobius"/>
    </source>
</evidence>
<dbReference type="PANTHER" id="PTHR33021">
    <property type="entry name" value="BLUE COPPER PROTEIN"/>
    <property type="match status" value="1"/>
</dbReference>
<keyword evidence="11" id="KW-0812">Transmembrane</keyword>
<keyword evidence="3" id="KW-0732">Signal</keyword>
<dbReference type="InterPro" id="IPR039391">
    <property type="entry name" value="Phytocyanin-like"/>
</dbReference>
<evidence type="ECO:0000256" key="9">
    <source>
        <dbReference type="ARBA" id="ARBA00037868"/>
    </source>
</evidence>
<gene>
    <name evidence="13" type="ORF">Taro_041787</name>
</gene>
<evidence type="ECO:0000256" key="3">
    <source>
        <dbReference type="ARBA" id="ARBA00022729"/>
    </source>
</evidence>
<dbReference type="CDD" id="cd11019">
    <property type="entry name" value="OsENODL1_like"/>
    <property type="match status" value="1"/>
</dbReference>
<dbReference type="PANTHER" id="PTHR33021:SF14">
    <property type="entry name" value="OS01G0272700 PROTEIN"/>
    <property type="match status" value="1"/>
</dbReference>
<dbReference type="Gene3D" id="2.60.40.420">
    <property type="entry name" value="Cupredoxins - blue copper proteins"/>
    <property type="match status" value="1"/>
</dbReference>
<dbReference type="InterPro" id="IPR041846">
    <property type="entry name" value="ENL_dom"/>
</dbReference>
<evidence type="ECO:0000313" key="13">
    <source>
        <dbReference type="EMBL" id="MQM08930.1"/>
    </source>
</evidence>
<evidence type="ECO:0000259" key="12">
    <source>
        <dbReference type="PROSITE" id="PS51485"/>
    </source>
</evidence>
<reference evidence="13" key="1">
    <citation type="submission" date="2017-07" db="EMBL/GenBank/DDBJ databases">
        <title>Taro Niue Genome Assembly and Annotation.</title>
        <authorList>
            <person name="Atibalentja N."/>
            <person name="Keating K."/>
            <person name="Fields C.J."/>
        </authorList>
    </citation>
    <scope>NUCLEOTIDE SEQUENCE</scope>
    <source>
        <strain evidence="13">Niue_2</strain>
        <tissue evidence="13">Leaf</tissue>
    </source>
</reference>
<evidence type="ECO:0000256" key="2">
    <source>
        <dbReference type="ARBA" id="ARBA00022622"/>
    </source>
</evidence>
<keyword evidence="7" id="KW-0449">Lipoprotein</keyword>
<dbReference type="GO" id="GO:0009055">
    <property type="term" value="F:electron transfer activity"/>
    <property type="evidence" value="ECO:0007669"/>
    <property type="project" value="InterPro"/>
</dbReference>
<dbReference type="GO" id="GO:0098552">
    <property type="term" value="C:side of membrane"/>
    <property type="evidence" value="ECO:0007669"/>
    <property type="project" value="UniProtKB-KW"/>
</dbReference>
<evidence type="ECO:0000313" key="14">
    <source>
        <dbReference type="Proteomes" id="UP000652761"/>
    </source>
</evidence>
<feature type="region of interest" description="Disordered" evidence="10">
    <location>
        <begin position="204"/>
        <end position="224"/>
    </location>
</feature>
<evidence type="ECO:0000256" key="10">
    <source>
        <dbReference type="SAM" id="MobiDB-lite"/>
    </source>
</evidence>
<organism evidence="13 14">
    <name type="scientific">Colocasia esculenta</name>
    <name type="common">Wild taro</name>
    <name type="synonym">Arum esculentum</name>
    <dbReference type="NCBI Taxonomy" id="4460"/>
    <lineage>
        <taxon>Eukaryota</taxon>
        <taxon>Viridiplantae</taxon>
        <taxon>Streptophyta</taxon>
        <taxon>Embryophyta</taxon>
        <taxon>Tracheophyta</taxon>
        <taxon>Spermatophyta</taxon>
        <taxon>Magnoliopsida</taxon>
        <taxon>Liliopsida</taxon>
        <taxon>Araceae</taxon>
        <taxon>Aroideae</taxon>
        <taxon>Colocasieae</taxon>
        <taxon>Colocasia</taxon>
    </lineage>
</organism>
<dbReference type="AlphaFoldDB" id="A0A843X179"/>
<sequence>MATTLLSARALPHLNPTSHRIPFLLFFTPPPHAVPVLKQRRELPTKASRSTTRASPAVVAMAAPVPRRSASRWVLPFAFLACFALVSTASALEFRVGGLRGWHKPTGNDSETYNEWARRNRFHVGDSVYFKYQNDSVLLVDYDHYSQCNLSNPLHKFGGRNGTFTFNRHGFFYFISGQPGHCSAGQKLVIRVMVHSMNAASPQLAPAAAPTSRGSSPSTSPTANSSLKLRIDVSVAMAALVAVLASSLVLL</sequence>
<dbReference type="OrthoDB" id="959565at2759"/>
<comment type="caution">
    <text evidence="13">The sequence shown here is derived from an EMBL/GenBank/DDBJ whole genome shotgun (WGS) entry which is preliminary data.</text>
</comment>
<dbReference type="FunFam" id="2.60.40.420:FF:000010">
    <property type="entry name" value="Early nodulin-like protein 1"/>
    <property type="match status" value="1"/>
</dbReference>
<dbReference type="EMBL" id="NMUH01004242">
    <property type="protein sequence ID" value="MQM08930.1"/>
    <property type="molecule type" value="Genomic_DNA"/>
</dbReference>
<keyword evidence="5" id="KW-1015">Disulfide bond</keyword>
<comment type="subcellular location">
    <subcellularLocation>
        <location evidence="9">Endomembrane system</location>
        <topology evidence="9">Lipid-anchor</topology>
    </subcellularLocation>
    <subcellularLocation>
        <location evidence="1">Membrane</location>
        <topology evidence="1">Lipid-anchor</topology>
        <topology evidence="1">GPI-anchor</topology>
    </subcellularLocation>
</comment>
<protein>
    <recommendedName>
        <fullName evidence="12">Phytocyanin domain-containing protein</fullName>
    </recommendedName>
</protein>
<feature type="domain" description="Phytocyanin" evidence="12">
    <location>
        <begin position="92"/>
        <end position="194"/>
    </location>
</feature>
<keyword evidence="11" id="KW-1133">Transmembrane helix</keyword>
<dbReference type="GO" id="GO:0012505">
    <property type="term" value="C:endomembrane system"/>
    <property type="evidence" value="ECO:0007669"/>
    <property type="project" value="UniProtKB-SubCell"/>
</dbReference>
<keyword evidence="6" id="KW-0325">Glycoprotein</keyword>
<evidence type="ECO:0000256" key="5">
    <source>
        <dbReference type="ARBA" id="ARBA00023157"/>
    </source>
</evidence>
<evidence type="ECO:0000256" key="8">
    <source>
        <dbReference type="ARBA" id="ARBA00035011"/>
    </source>
</evidence>
<evidence type="ECO:0000256" key="6">
    <source>
        <dbReference type="ARBA" id="ARBA00023180"/>
    </source>
</evidence>
<dbReference type="Pfam" id="PF02298">
    <property type="entry name" value="Cu_bind_like"/>
    <property type="match status" value="1"/>
</dbReference>
<comment type="similarity">
    <text evidence="8">Belongs to the early nodulin-like (ENODL) family.</text>
</comment>
<feature type="transmembrane region" description="Helical" evidence="11">
    <location>
        <begin position="73"/>
        <end position="94"/>
    </location>
</feature>
<dbReference type="PROSITE" id="PS51485">
    <property type="entry name" value="PHYTOCYANIN"/>
    <property type="match status" value="1"/>
</dbReference>
<name>A0A843X179_COLES</name>
<dbReference type="InterPro" id="IPR008972">
    <property type="entry name" value="Cupredoxin"/>
</dbReference>
<evidence type="ECO:0000256" key="4">
    <source>
        <dbReference type="ARBA" id="ARBA00023136"/>
    </source>
</evidence>
<dbReference type="GO" id="GO:0005886">
    <property type="term" value="C:plasma membrane"/>
    <property type="evidence" value="ECO:0007669"/>
    <property type="project" value="TreeGrafter"/>
</dbReference>